<protein>
    <recommendedName>
        <fullName evidence="4">Histidine kinase-like ATPase domain-containing protein</fullName>
    </recommendedName>
</protein>
<organism evidence="2 3">
    <name type="scientific">Halobaculum litoreum</name>
    <dbReference type="NCBI Taxonomy" id="3031998"/>
    <lineage>
        <taxon>Archaea</taxon>
        <taxon>Methanobacteriati</taxon>
        <taxon>Methanobacteriota</taxon>
        <taxon>Stenosarchaea group</taxon>
        <taxon>Halobacteria</taxon>
        <taxon>Halobacteriales</taxon>
        <taxon>Haloferacaceae</taxon>
        <taxon>Halobaculum</taxon>
    </lineage>
</organism>
<proteinExistence type="predicted"/>
<accession>A0ABD5XSQ5</accession>
<evidence type="ECO:0008006" key="4">
    <source>
        <dbReference type="Google" id="ProtNLM"/>
    </source>
</evidence>
<evidence type="ECO:0000313" key="3">
    <source>
        <dbReference type="Proteomes" id="UP001596368"/>
    </source>
</evidence>
<reference evidence="2 3" key="1">
    <citation type="journal article" date="2019" name="Int. J. Syst. Evol. Microbiol.">
        <title>The Global Catalogue of Microorganisms (GCM) 10K type strain sequencing project: providing services to taxonomists for standard genome sequencing and annotation.</title>
        <authorList>
            <consortium name="The Broad Institute Genomics Platform"/>
            <consortium name="The Broad Institute Genome Sequencing Center for Infectious Disease"/>
            <person name="Wu L."/>
            <person name="Ma J."/>
        </authorList>
    </citation>
    <scope>NUCLEOTIDE SEQUENCE [LARGE SCALE GENOMIC DNA]</scope>
    <source>
        <strain evidence="2 3">DT92</strain>
    </source>
</reference>
<evidence type="ECO:0000313" key="2">
    <source>
        <dbReference type="EMBL" id="MFC7136142.1"/>
    </source>
</evidence>
<evidence type="ECO:0000256" key="1">
    <source>
        <dbReference type="SAM" id="MobiDB-lite"/>
    </source>
</evidence>
<sequence>MTATAAVEAGDATVLAEVGSAVAELIENAVVHSRDPEPGVRVVVDADDDGITVSVEGATRPSRPWRRTCSGASTRWTTWSTARGSGCGSSTGRSTPPAAPSPSSRPRRGNRVRIHLPRSPPATSHPSRPSVGDRE</sequence>
<feature type="compositionally biased region" description="Polar residues" evidence="1">
    <location>
        <begin position="70"/>
        <end position="79"/>
    </location>
</feature>
<dbReference type="Proteomes" id="UP001596368">
    <property type="component" value="Unassembled WGS sequence"/>
</dbReference>
<feature type="compositionally biased region" description="Low complexity" evidence="1">
    <location>
        <begin position="80"/>
        <end position="104"/>
    </location>
</feature>
<keyword evidence="3" id="KW-1185">Reference proteome</keyword>
<feature type="region of interest" description="Disordered" evidence="1">
    <location>
        <begin position="54"/>
        <end position="135"/>
    </location>
</feature>
<gene>
    <name evidence="2" type="ORF">ACFQRB_05430</name>
</gene>
<dbReference type="InterPro" id="IPR036890">
    <property type="entry name" value="HATPase_C_sf"/>
</dbReference>
<feature type="compositionally biased region" description="Basic residues" evidence="1">
    <location>
        <begin position="105"/>
        <end position="116"/>
    </location>
</feature>
<comment type="caution">
    <text evidence="2">The sequence shown here is derived from an EMBL/GenBank/DDBJ whole genome shotgun (WGS) entry which is preliminary data.</text>
</comment>
<dbReference type="EMBL" id="JBHSZG010000001">
    <property type="protein sequence ID" value="MFC7136142.1"/>
    <property type="molecule type" value="Genomic_DNA"/>
</dbReference>
<dbReference type="AlphaFoldDB" id="A0ABD5XSQ5"/>
<dbReference type="SUPFAM" id="SSF55874">
    <property type="entry name" value="ATPase domain of HSP90 chaperone/DNA topoisomerase II/histidine kinase"/>
    <property type="match status" value="1"/>
</dbReference>
<name>A0ABD5XSQ5_9EURY</name>